<protein>
    <submittedName>
        <fullName evidence="2">Uncharacterized protein</fullName>
    </submittedName>
</protein>
<evidence type="ECO:0000313" key="3">
    <source>
        <dbReference type="Proteomes" id="UP000230543"/>
    </source>
</evidence>
<organism evidence="2 3">
    <name type="scientific">Candidatus Komeilibacteria bacterium CG10_big_fil_rev_8_21_14_0_10_41_13</name>
    <dbReference type="NCBI Taxonomy" id="1974476"/>
    <lineage>
        <taxon>Bacteria</taxon>
        <taxon>Candidatus Komeiliibacteriota</taxon>
    </lineage>
</organism>
<feature type="transmembrane region" description="Helical" evidence="1">
    <location>
        <begin position="81"/>
        <end position="101"/>
    </location>
</feature>
<feature type="transmembrane region" description="Helical" evidence="1">
    <location>
        <begin position="55"/>
        <end position="75"/>
    </location>
</feature>
<comment type="caution">
    <text evidence="2">The sequence shown here is derived from an EMBL/GenBank/DDBJ whole genome shotgun (WGS) entry which is preliminary data.</text>
</comment>
<keyword evidence="1" id="KW-0812">Transmembrane</keyword>
<proteinExistence type="predicted"/>
<name>A0A2M6WC52_9BACT</name>
<evidence type="ECO:0000256" key="1">
    <source>
        <dbReference type="SAM" id="Phobius"/>
    </source>
</evidence>
<feature type="non-terminal residue" evidence="2">
    <location>
        <position position="1"/>
    </location>
</feature>
<dbReference type="Proteomes" id="UP000230543">
    <property type="component" value="Unassembled WGS sequence"/>
</dbReference>
<sequence length="117" mass="13331">LLVLFFINPETTSSLGFILFYLSLFFALVGSLAIISYLFRLLFRRIYSKSETVQISFRQAVFWGVAVVGALFLQAQGLMTWLNVLLLVMLITIIEFLIVSFKKEQLTSDYGDSNQTT</sequence>
<feature type="transmembrane region" description="Helical" evidence="1">
    <location>
        <begin position="20"/>
        <end position="43"/>
    </location>
</feature>
<dbReference type="AlphaFoldDB" id="A0A2M6WC52"/>
<dbReference type="EMBL" id="PFBO01000095">
    <property type="protein sequence ID" value="PIT90347.1"/>
    <property type="molecule type" value="Genomic_DNA"/>
</dbReference>
<gene>
    <name evidence="2" type="ORF">COU22_02630</name>
</gene>
<reference evidence="3" key="1">
    <citation type="submission" date="2017-09" db="EMBL/GenBank/DDBJ databases">
        <title>Depth-based differentiation of microbial function through sediment-hosted aquifers and enrichment of novel symbionts in the deep terrestrial subsurface.</title>
        <authorList>
            <person name="Probst A.J."/>
            <person name="Ladd B."/>
            <person name="Jarett J.K."/>
            <person name="Geller-Mcgrath D.E."/>
            <person name="Sieber C.M.K."/>
            <person name="Emerson J.B."/>
            <person name="Anantharaman K."/>
            <person name="Thomas B.C."/>
            <person name="Malmstrom R."/>
            <person name="Stieglmeier M."/>
            <person name="Klingl A."/>
            <person name="Woyke T."/>
            <person name="Ryan C.M."/>
            <person name="Banfield J.F."/>
        </authorList>
    </citation>
    <scope>NUCLEOTIDE SEQUENCE [LARGE SCALE GENOMIC DNA]</scope>
</reference>
<evidence type="ECO:0000313" key="2">
    <source>
        <dbReference type="EMBL" id="PIT90347.1"/>
    </source>
</evidence>
<accession>A0A2M6WC52</accession>
<keyword evidence="1" id="KW-0472">Membrane</keyword>
<keyword evidence="1" id="KW-1133">Transmembrane helix</keyword>